<feature type="compositionally biased region" description="Basic and acidic residues" evidence="1">
    <location>
        <begin position="50"/>
        <end position="87"/>
    </location>
</feature>
<reference evidence="2" key="2">
    <citation type="submission" date="2020-04" db="EMBL/GenBank/DDBJ databases">
        <authorList>
            <person name="Santos R.A.C."/>
            <person name="Steenwyk J.L."/>
            <person name="Rivero-Menendez O."/>
            <person name="Mead M.E."/>
            <person name="Silva L.P."/>
            <person name="Bastos R.W."/>
            <person name="Alastruey-Izquierdo A."/>
            <person name="Goldman G.H."/>
            <person name="Rokas A."/>
        </authorList>
    </citation>
    <scope>NUCLEOTIDE SEQUENCE</scope>
    <source>
        <strain evidence="2">CNM-CM6805</strain>
    </source>
</reference>
<dbReference type="AlphaFoldDB" id="A0A8H4GSE6"/>
<feature type="compositionally biased region" description="Basic and acidic residues" evidence="1">
    <location>
        <begin position="115"/>
        <end position="124"/>
    </location>
</feature>
<protein>
    <submittedName>
        <fullName evidence="2">Uncharacterized protein</fullName>
    </submittedName>
</protein>
<proteinExistence type="predicted"/>
<feature type="region of interest" description="Disordered" evidence="1">
    <location>
        <begin position="50"/>
        <end position="124"/>
    </location>
</feature>
<accession>A0A8H4GSE6</accession>
<reference evidence="2" key="1">
    <citation type="journal article" date="2020" name="bioRxiv">
        <title>Genomic and phenotypic heterogeneity of clinical isolates of the human pathogens Aspergillus fumigatus, Aspergillus lentulus and Aspergillus fumigatiaffinis.</title>
        <authorList>
            <person name="dos Santos R.A.C."/>
            <person name="Steenwyk J.L."/>
            <person name="Rivero-Menendez O."/>
            <person name="Mead M.E."/>
            <person name="Silva L.P."/>
            <person name="Bastos R.W."/>
            <person name="Alastruey-Izquierdo A."/>
            <person name="Goldman G.H."/>
            <person name="Rokas A."/>
        </authorList>
    </citation>
    <scope>NUCLEOTIDE SEQUENCE</scope>
    <source>
        <strain evidence="2">CNM-CM6805</strain>
    </source>
</reference>
<comment type="caution">
    <text evidence="2">The sequence shown here is derived from an EMBL/GenBank/DDBJ whole genome shotgun (WGS) entry which is preliminary data.</text>
</comment>
<organism evidence="2 3">
    <name type="scientific">Aspergillus fumigatiaffinis</name>
    <dbReference type="NCBI Taxonomy" id="340414"/>
    <lineage>
        <taxon>Eukaryota</taxon>
        <taxon>Fungi</taxon>
        <taxon>Dikarya</taxon>
        <taxon>Ascomycota</taxon>
        <taxon>Pezizomycotina</taxon>
        <taxon>Eurotiomycetes</taxon>
        <taxon>Eurotiomycetidae</taxon>
        <taxon>Eurotiales</taxon>
        <taxon>Aspergillaceae</taxon>
        <taxon>Aspergillus</taxon>
        <taxon>Aspergillus subgen. Fumigati</taxon>
    </lineage>
</organism>
<evidence type="ECO:0000313" key="3">
    <source>
        <dbReference type="Proteomes" id="UP000653565"/>
    </source>
</evidence>
<dbReference type="EMBL" id="JAAAPX010000192">
    <property type="protein sequence ID" value="KAF4227255.1"/>
    <property type="molecule type" value="Genomic_DNA"/>
</dbReference>
<sequence length="124" mass="14288">MYKVTEKQKALVVSYAGPIYRLHSSQMLRRNPLKQIQRQASEAIGYCKPVSDEIGNRTGKEKIDKEAEEKHREEEKNRIEEEKKPLEEDIVVASAGAVGLTDSDNEAEEEEARVEEEKHKEFMK</sequence>
<evidence type="ECO:0000256" key="1">
    <source>
        <dbReference type="SAM" id="MobiDB-lite"/>
    </source>
</evidence>
<gene>
    <name evidence="2" type="ORF">CNMCM6805_003287</name>
</gene>
<keyword evidence="3" id="KW-1185">Reference proteome</keyword>
<dbReference type="Proteomes" id="UP000653565">
    <property type="component" value="Unassembled WGS sequence"/>
</dbReference>
<name>A0A8H4GSE6_9EURO</name>
<feature type="compositionally biased region" description="Acidic residues" evidence="1">
    <location>
        <begin position="103"/>
        <end position="114"/>
    </location>
</feature>
<evidence type="ECO:0000313" key="2">
    <source>
        <dbReference type="EMBL" id="KAF4227255.1"/>
    </source>
</evidence>